<dbReference type="EMBL" id="JAVIJP010000058">
    <property type="protein sequence ID" value="KAL3622743.1"/>
    <property type="molecule type" value="Genomic_DNA"/>
</dbReference>
<proteinExistence type="predicted"/>
<keyword evidence="2" id="KW-1185">Reference proteome</keyword>
<dbReference type="Proteomes" id="UP001632038">
    <property type="component" value="Unassembled WGS sequence"/>
</dbReference>
<dbReference type="PANTHER" id="PTHR33181:SF15">
    <property type="entry name" value="PROTEIN FAR1-RELATED SEQUENCE"/>
    <property type="match status" value="1"/>
</dbReference>
<organism evidence="1 2">
    <name type="scientific">Castilleja foliolosa</name>
    <dbReference type="NCBI Taxonomy" id="1961234"/>
    <lineage>
        <taxon>Eukaryota</taxon>
        <taxon>Viridiplantae</taxon>
        <taxon>Streptophyta</taxon>
        <taxon>Embryophyta</taxon>
        <taxon>Tracheophyta</taxon>
        <taxon>Spermatophyta</taxon>
        <taxon>Magnoliopsida</taxon>
        <taxon>eudicotyledons</taxon>
        <taxon>Gunneridae</taxon>
        <taxon>Pentapetalae</taxon>
        <taxon>asterids</taxon>
        <taxon>lamiids</taxon>
        <taxon>Lamiales</taxon>
        <taxon>Orobanchaceae</taxon>
        <taxon>Pedicularideae</taxon>
        <taxon>Castillejinae</taxon>
        <taxon>Castilleja</taxon>
    </lineage>
</organism>
<evidence type="ECO:0000313" key="2">
    <source>
        <dbReference type="Proteomes" id="UP001632038"/>
    </source>
</evidence>
<comment type="caution">
    <text evidence="1">The sequence shown here is derived from an EMBL/GenBank/DDBJ whole genome shotgun (WGS) entry which is preliminary data.</text>
</comment>
<gene>
    <name evidence="1" type="ORF">CASFOL_033351</name>
</gene>
<evidence type="ECO:0000313" key="1">
    <source>
        <dbReference type="EMBL" id="KAL3622743.1"/>
    </source>
</evidence>
<dbReference type="AlphaFoldDB" id="A0ABD3BZV1"/>
<accession>A0ABD3BZV1</accession>
<protein>
    <submittedName>
        <fullName evidence="1">Uncharacterized protein</fullName>
    </submittedName>
</protein>
<name>A0ABD3BZV1_9LAMI</name>
<dbReference type="PANTHER" id="PTHR33181">
    <property type="entry name" value="OS01G0778500 PROTEIN"/>
    <property type="match status" value="1"/>
</dbReference>
<sequence length="81" mass="9230">MERTKFWLSSIIKNSLFLPTKLTTAASHLRHKAKEIKSQGLVALYKDIEACSGYEDIQVMWEMIHSSSCHLNAHKNRGGNK</sequence>
<reference evidence="2" key="1">
    <citation type="journal article" date="2024" name="IScience">
        <title>Strigolactones Initiate the Formation of Haustorium-like Structures in Castilleja.</title>
        <authorList>
            <person name="Buerger M."/>
            <person name="Peterson D."/>
            <person name="Chory J."/>
        </authorList>
    </citation>
    <scope>NUCLEOTIDE SEQUENCE [LARGE SCALE GENOMIC DNA]</scope>
</reference>